<sequence length="1086" mass="124566">MDMRLAENLNQLRLNNSGITSDLSRVDAIPDPILVIGLGGTGITALSKVKNAVFRRFNLPRDSATGHYKDKPENIEYLGLDTDEHIVYDDDKYSGRSIELNPSTEFLRIYSPAVPRMLANRAGLPLTITDWLSPNLSPNDFDQGANGIRQMGRLALFLRITDVVNMIERKLNSVLQGKKGNLYVFILSGVSGGTGGGTLIDIPYIVRCVAQQLGALDRLKTIGYLFLPDVNMKENKADFVQSNGFATLKELDYWMTDHGQPFVQEYTKNYTHSSVATPYDYCYLISSIDKNNILLTDSKSNCMEIVSENLVHFISKGKVQNTTFTLPAFLSNLDQIKLNIFSGMKPPFQANYEYFILGASSFEIPIEQMMNYAAYVLMERIKVICENDLGAGDIGAFIEKLELGHEDLIDRYFADGLSLLAEWQLNPYYSAENSGKIDLDGQLTKEMRAYLDNIQDSKKRDNVKVATKDLKERIRKELNQLFVNPEKGPIFVNRLIFSPDGDCVLRRINQLRQDAEQEQKDKESEREIRKESAANFFPKTLPSLFNFSRKHNWEKYVQLKIVEYKAALKAKVINNFVLPIYEELSNDLRELNAGIYQVWVDILNQLHEVLKANAEIVTSLNITKHAKVEVSTWSVLDPRDWSKKIDKMLNEKSREQILLIIEEFLIDLQKNSVFWIDNQGQEAVRILSIFVSNMFSEVALKSLETYLQEKYGNMPFEDIVSLEIGPKLHSGSALIFHLDTTVTASLNDFPTHFTVSIPENCEKLHSAFLNYVAKAEVRGTPEQVASSEIKHSIYWLNTSIGVPLFAYSRLRSLETMYEYRAPNDPGIHLRDEWRAFPSPFPDKADPANRRDRNQDKRELFRRALENGIIVEDSKVKPKFTIKQLPSVTVQNRSQIFDMPVRLIPIFQSIDLESAEDNFLRVPSYSELVRRQLDELEQVDLELERLKKITQEEKLKSERLNDLILALVSGTLYWAGPKLLYRNDLDMEAWSPLVDKLEHEDFYLMAFDTYRGKNERQIQKLIRTDKVKRNQMDGGMIKQRLVELQEEFAGIKIHFDNKKLDGKAVDEKHLAFLTDALDRVNFLISVY</sequence>
<dbReference type="EMBL" id="OMOF01000188">
    <property type="protein sequence ID" value="SPF42920.1"/>
    <property type="molecule type" value="Genomic_DNA"/>
</dbReference>
<dbReference type="InterPro" id="IPR025904">
    <property type="entry name" value="Tubulin-like"/>
</dbReference>
<proteinExistence type="predicted"/>
<evidence type="ECO:0008006" key="4">
    <source>
        <dbReference type="Google" id="ProtNLM"/>
    </source>
</evidence>
<accession>A0A2U3KTK7</accession>
<dbReference type="Proteomes" id="UP000238916">
    <property type="component" value="Unassembled WGS sequence"/>
</dbReference>
<evidence type="ECO:0000313" key="3">
    <source>
        <dbReference type="Proteomes" id="UP000238916"/>
    </source>
</evidence>
<evidence type="ECO:0000313" key="2">
    <source>
        <dbReference type="EMBL" id="SPF42920.1"/>
    </source>
</evidence>
<dbReference type="Gene3D" id="3.40.50.1440">
    <property type="entry name" value="Tubulin/FtsZ, GTPase domain"/>
    <property type="match status" value="1"/>
</dbReference>
<reference evidence="3" key="1">
    <citation type="submission" date="2018-02" db="EMBL/GenBank/DDBJ databases">
        <authorList>
            <person name="Hausmann B."/>
        </authorList>
    </citation>
    <scope>NUCLEOTIDE SEQUENCE [LARGE SCALE GENOMIC DNA]</scope>
    <source>
        <strain evidence="3">Peat soil MAG SbF1</strain>
    </source>
</reference>
<protein>
    <recommendedName>
        <fullName evidence="4">Tubulin like</fullName>
    </recommendedName>
</protein>
<feature type="coiled-coil region" evidence="1">
    <location>
        <begin position="928"/>
        <end position="955"/>
    </location>
</feature>
<organism evidence="2 3">
    <name type="scientific">Candidatus Desulfosporosinus infrequens</name>
    <dbReference type="NCBI Taxonomy" id="2043169"/>
    <lineage>
        <taxon>Bacteria</taxon>
        <taxon>Bacillati</taxon>
        <taxon>Bacillota</taxon>
        <taxon>Clostridia</taxon>
        <taxon>Eubacteriales</taxon>
        <taxon>Desulfitobacteriaceae</taxon>
        <taxon>Desulfosporosinus</taxon>
    </lineage>
</organism>
<name>A0A2U3KTK7_9FIRM</name>
<evidence type="ECO:0000256" key="1">
    <source>
        <dbReference type="SAM" id="Coils"/>
    </source>
</evidence>
<keyword evidence="1" id="KW-0175">Coiled coil</keyword>
<gene>
    <name evidence="2" type="ORF">SBF1_2680012</name>
</gene>
<dbReference type="OrthoDB" id="3400278at2"/>
<dbReference type="AlphaFoldDB" id="A0A2U3KTK7"/>
<dbReference type="InterPro" id="IPR036525">
    <property type="entry name" value="Tubulin/FtsZ_GTPase_sf"/>
</dbReference>
<dbReference type="Pfam" id="PF13809">
    <property type="entry name" value="Tubulin_2"/>
    <property type="match status" value="1"/>
</dbReference>